<dbReference type="Proteomes" id="UP000295444">
    <property type="component" value="Unassembled WGS sequence"/>
</dbReference>
<evidence type="ECO:0000313" key="2">
    <source>
        <dbReference type="EMBL" id="TDP94904.1"/>
    </source>
</evidence>
<protein>
    <submittedName>
        <fullName evidence="2">Uncharacterized protein</fullName>
    </submittedName>
</protein>
<reference evidence="2 3" key="1">
    <citation type="submission" date="2019-03" db="EMBL/GenBank/DDBJ databases">
        <title>Genomic Encyclopedia of Type Strains, Phase IV (KMG-IV): sequencing the most valuable type-strain genomes for metagenomic binning, comparative biology and taxonomic classification.</title>
        <authorList>
            <person name="Goeker M."/>
        </authorList>
    </citation>
    <scope>NUCLEOTIDE SEQUENCE [LARGE SCALE GENOMIC DNA]</scope>
    <source>
        <strain evidence="2 3">DSM 45361</strain>
    </source>
</reference>
<evidence type="ECO:0000256" key="1">
    <source>
        <dbReference type="SAM" id="Phobius"/>
    </source>
</evidence>
<gene>
    <name evidence="2" type="ORF">EV186_105136</name>
</gene>
<accession>A0A4R6S6G2</accession>
<dbReference type="EMBL" id="SNXZ01000005">
    <property type="protein sequence ID" value="TDP94904.1"/>
    <property type="molecule type" value="Genomic_DNA"/>
</dbReference>
<keyword evidence="1" id="KW-0812">Transmembrane</keyword>
<dbReference type="AlphaFoldDB" id="A0A4R6S6G2"/>
<feature type="transmembrane region" description="Helical" evidence="1">
    <location>
        <begin position="50"/>
        <end position="69"/>
    </location>
</feature>
<keyword evidence="1" id="KW-1133">Transmembrane helix</keyword>
<organism evidence="2 3">
    <name type="scientific">Labedaea rhizosphaerae</name>
    <dbReference type="NCBI Taxonomy" id="598644"/>
    <lineage>
        <taxon>Bacteria</taxon>
        <taxon>Bacillati</taxon>
        <taxon>Actinomycetota</taxon>
        <taxon>Actinomycetes</taxon>
        <taxon>Pseudonocardiales</taxon>
        <taxon>Pseudonocardiaceae</taxon>
        <taxon>Labedaea</taxon>
    </lineage>
</organism>
<keyword evidence="1" id="KW-0472">Membrane</keyword>
<dbReference type="RefSeq" id="WP_133852317.1">
    <property type="nucleotide sequence ID" value="NZ_SNXZ01000005.1"/>
</dbReference>
<keyword evidence="3" id="KW-1185">Reference proteome</keyword>
<proteinExistence type="predicted"/>
<feature type="transmembrane region" description="Helical" evidence="1">
    <location>
        <begin position="15"/>
        <end position="38"/>
    </location>
</feature>
<name>A0A4R6S6G2_LABRH</name>
<sequence>MSTTDLSRDTDSPSLAVLTVLSGLATMVLVTGGVVGIVLAPDLDFTPLQWFWRIAPTVASAAVFVGCVLRGRR</sequence>
<evidence type="ECO:0000313" key="3">
    <source>
        <dbReference type="Proteomes" id="UP000295444"/>
    </source>
</evidence>
<comment type="caution">
    <text evidence="2">The sequence shown here is derived from an EMBL/GenBank/DDBJ whole genome shotgun (WGS) entry which is preliminary data.</text>
</comment>